<name>A0A6G1E0N1_9ORYZ</name>
<keyword evidence="3" id="KW-1185">Reference proteome</keyword>
<evidence type="ECO:0000256" key="1">
    <source>
        <dbReference type="SAM" id="Phobius"/>
    </source>
</evidence>
<comment type="caution">
    <text evidence="2">The sequence shown here is derived from an EMBL/GenBank/DDBJ whole genome shotgun (WGS) entry which is preliminary data.</text>
</comment>
<accession>A0A6G1E0N1</accession>
<protein>
    <submittedName>
        <fullName evidence="2">Uncharacterized protein</fullName>
    </submittedName>
</protein>
<gene>
    <name evidence="2" type="ORF">E2562_021660</name>
</gene>
<keyword evidence="1" id="KW-1133">Transmembrane helix</keyword>
<evidence type="ECO:0000313" key="3">
    <source>
        <dbReference type="Proteomes" id="UP000479710"/>
    </source>
</evidence>
<reference evidence="2 3" key="1">
    <citation type="submission" date="2019-11" db="EMBL/GenBank/DDBJ databases">
        <title>Whole genome sequence of Oryza granulata.</title>
        <authorList>
            <person name="Li W."/>
        </authorList>
    </citation>
    <scope>NUCLEOTIDE SEQUENCE [LARGE SCALE GENOMIC DNA]</scope>
    <source>
        <strain evidence="3">cv. Menghai</strain>
        <tissue evidence="2">Leaf</tissue>
    </source>
</reference>
<evidence type="ECO:0000313" key="2">
    <source>
        <dbReference type="EMBL" id="KAF0917944.1"/>
    </source>
</evidence>
<dbReference type="AlphaFoldDB" id="A0A6G1E0N1"/>
<dbReference type="Proteomes" id="UP000479710">
    <property type="component" value="Unassembled WGS sequence"/>
</dbReference>
<dbReference type="OrthoDB" id="1935034at2759"/>
<feature type="transmembrane region" description="Helical" evidence="1">
    <location>
        <begin position="26"/>
        <end position="44"/>
    </location>
</feature>
<organism evidence="2 3">
    <name type="scientific">Oryza meyeriana var. granulata</name>
    <dbReference type="NCBI Taxonomy" id="110450"/>
    <lineage>
        <taxon>Eukaryota</taxon>
        <taxon>Viridiplantae</taxon>
        <taxon>Streptophyta</taxon>
        <taxon>Embryophyta</taxon>
        <taxon>Tracheophyta</taxon>
        <taxon>Spermatophyta</taxon>
        <taxon>Magnoliopsida</taxon>
        <taxon>Liliopsida</taxon>
        <taxon>Poales</taxon>
        <taxon>Poaceae</taxon>
        <taxon>BOP clade</taxon>
        <taxon>Oryzoideae</taxon>
        <taxon>Oryzeae</taxon>
        <taxon>Oryzinae</taxon>
        <taxon>Oryza</taxon>
        <taxon>Oryza meyeriana</taxon>
    </lineage>
</organism>
<proteinExistence type="predicted"/>
<feature type="transmembrane region" description="Helical" evidence="1">
    <location>
        <begin position="56"/>
        <end position="77"/>
    </location>
</feature>
<keyword evidence="1" id="KW-0812">Transmembrane</keyword>
<keyword evidence="1" id="KW-0472">Membrane</keyword>
<sequence>MPWLHCSDHRRSWTARLLSSASLPPARLLVFFAIVIFFLSVSTYVDYKAIERRAEIGVRVFAAPLAAVTVFVLFLILQHRRRYWTLRQHYTPAVHQPTSSVHSIWFRPLWDSDYY</sequence>
<dbReference type="EMBL" id="SPHZ02000005">
    <property type="protein sequence ID" value="KAF0917944.1"/>
    <property type="molecule type" value="Genomic_DNA"/>
</dbReference>